<dbReference type="SUPFAM" id="SSF56112">
    <property type="entry name" value="Protein kinase-like (PK-like)"/>
    <property type="match status" value="1"/>
</dbReference>
<name>A0A0W0HFR2_PSEFL</name>
<dbReference type="EMBL" id="LKEF01000043">
    <property type="protein sequence ID" value="KTB59724.1"/>
    <property type="molecule type" value="Genomic_DNA"/>
</dbReference>
<evidence type="ECO:0000313" key="2">
    <source>
        <dbReference type="EMBL" id="KTB59724.1"/>
    </source>
</evidence>
<dbReference type="InterPro" id="IPR002575">
    <property type="entry name" value="Aminoglycoside_PTrfase"/>
</dbReference>
<gene>
    <name evidence="2" type="ORF">AO063_12380</name>
</gene>
<sequence>MSNRTDALSRLMGALESAGLSAHVEVTDGTAGIASPIRLATEWTGFHLTAPWGRCYAKVLHDDMRALIDIERTGRATQLAADCDVTPGVRLVDVAAGVLLLDALPAHEWRWARLDELLQPQRLQALWALKRQLHVGTSPGFNRSPLQDIQHLRELCSRDGVGLPGDRGWIETCIDLAWTALQLSPGTCVPLHGDGLASNVMIGPGGALQLIDFDYAGCFDPWYDVAVSLNELYAFESQWRDGIKAWAGECRECDYARCRLYALINDWYWTLWGLWVGATSARPLEFSKVGQWTLLRCRQSLQDPRFESWLRQVQEGQA</sequence>
<dbReference type="Proteomes" id="UP000054197">
    <property type="component" value="Unassembled WGS sequence"/>
</dbReference>
<feature type="domain" description="Aminoglycoside phosphotransferase" evidence="1">
    <location>
        <begin position="59"/>
        <end position="260"/>
    </location>
</feature>
<proteinExistence type="predicted"/>
<comment type="caution">
    <text evidence="2">The sequence shown here is derived from an EMBL/GenBank/DDBJ whole genome shotgun (WGS) entry which is preliminary data.</text>
</comment>
<protein>
    <submittedName>
        <fullName evidence="2">Aminoglycoside phosphotransferase</fullName>
    </submittedName>
</protein>
<dbReference type="GO" id="GO:0016740">
    <property type="term" value="F:transferase activity"/>
    <property type="evidence" value="ECO:0007669"/>
    <property type="project" value="UniProtKB-KW"/>
</dbReference>
<evidence type="ECO:0000313" key="3">
    <source>
        <dbReference type="Proteomes" id="UP000054197"/>
    </source>
</evidence>
<accession>A0A0W0HFR2</accession>
<dbReference type="RefSeq" id="WP_058421823.1">
    <property type="nucleotide sequence ID" value="NZ_LKEF01000043.1"/>
</dbReference>
<evidence type="ECO:0000259" key="1">
    <source>
        <dbReference type="Pfam" id="PF01636"/>
    </source>
</evidence>
<dbReference type="Gene3D" id="3.90.1200.10">
    <property type="match status" value="1"/>
</dbReference>
<organism evidence="2 3">
    <name type="scientific">Pseudomonas fluorescens ICMP 11288</name>
    <dbReference type="NCBI Taxonomy" id="1198309"/>
    <lineage>
        <taxon>Bacteria</taxon>
        <taxon>Pseudomonadati</taxon>
        <taxon>Pseudomonadota</taxon>
        <taxon>Gammaproteobacteria</taxon>
        <taxon>Pseudomonadales</taxon>
        <taxon>Pseudomonadaceae</taxon>
        <taxon>Pseudomonas</taxon>
    </lineage>
</organism>
<keyword evidence="2" id="KW-0808">Transferase</keyword>
<dbReference type="InterPro" id="IPR011009">
    <property type="entry name" value="Kinase-like_dom_sf"/>
</dbReference>
<reference evidence="2 3" key="1">
    <citation type="submission" date="2015-09" db="EMBL/GenBank/DDBJ databases">
        <title>Genome sequence of ICMP 11288.</title>
        <authorList>
            <person name="Visnovsky S."/>
            <person name="Lu A."/>
            <person name="Panda P."/>
            <person name="Pitman A."/>
        </authorList>
    </citation>
    <scope>NUCLEOTIDE SEQUENCE [LARGE SCALE GENOMIC DNA]</scope>
    <source>
        <strain evidence="2 3">ICMP 11288</strain>
    </source>
</reference>
<dbReference type="Pfam" id="PF01636">
    <property type="entry name" value="APH"/>
    <property type="match status" value="1"/>
</dbReference>
<dbReference type="AlphaFoldDB" id="A0A0W0HFR2"/>